<reference evidence="6 7" key="1">
    <citation type="submission" date="2023-10" db="EMBL/GenBank/DDBJ databases">
        <title>Virgibacillus soli CC-YMP-6 genome.</title>
        <authorList>
            <person name="Miliotis G."/>
            <person name="Sengupta P."/>
            <person name="Hameed A."/>
            <person name="Chuvochina M."/>
            <person name="Mcdonagh F."/>
            <person name="Simpson A.C."/>
            <person name="Singh N.K."/>
            <person name="Rekha P.D."/>
            <person name="Raman K."/>
            <person name="Hugenholtz P."/>
            <person name="Venkateswaran K."/>
        </authorList>
    </citation>
    <scope>NUCLEOTIDE SEQUENCE [LARGE SCALE GENOMIC DNA]</scope>
    <source>
        <strain evidence="6 7">CC-YMP-6</strain>
    </source>
</reference>
<dbReference type="Gene3D" id="3.40.50.300">
    <property type="entry name" value="P-loop containing nucleotide triphosphate hydrolases"/>
    <property type="match status" value="1"/>
</dbReference>
<dbReference type="InterPro" id="IPR003439">
    <property type="entry name" value="ABC_transporter-like_ATP-bd"/>
</dbReference>
<comment type="caution">
    <text evidence="6">The sequence shown here is derived from an EMBL/GenBank/DDBJ whole genome shotgun (WGS) entry which is preliminary data.</text>
</comment>
<keyword evidence="7" id="KW-1185">Reference proteome</keyword>
<dbReference type="InterPro" id="IPR050319">
    <property type="entry name" value="ABC_transp_ATP-bind"/>
</dbReference>
<evidence type="ECO:0000256" key="2">
    <source>
        <dbReference type="ARBA" id="ARBA00022448"/>
    </source>
</evidence>
<organism evidence="6 7">
    <name type="scientific">Paracerasibacillus soli</name>
    <dbReference type="NCBI Taxonomy" id="480284"/>
    <lineage>
        <taxon>Bacteria</taxon>
        <taxon>Bacillati</taxon>
        <taxon>Bacillota</taxon>
        <taxon>Bacilli</taxon>
        <taxon>Bacillales</taxon>
        <taxon>Bacillaceae</taxon>
        <taxon>Paracerasibacillus</taxon>
    </lineage>
</organism>
<dbReference type="GO" id="GO:0005524">
    <property type="term" value="F:ATP binding"/>
    <property type="evidence" value="ECO:0007669"/>
    <property type="project" value="UniProtKB-KW"/>
</dbReference>
<dbReference type="PANTHER" id="PTHR43776:SF7">
    <property type="entry name" value="D,D-DIPEPTIDE TRANSPORT ATP-BINDING PROTEIN DDPF-RELATED"/>
    <property type="match status" value="1"/>
</dbReference>
<comment type="similarity">
    <text evidence="1">Belongs to the ABC transporter superfamily.</text>
</comment>
<evidence type="ECO:0000256" key="3">
    <source>
        <dbReference type="ARBA" id="ARBA00022741"/>
    </source>
</evidence>
<gene>
    <name evidence="6" type="ORF">RWD45_16350</name>
</gene>
<feature type="domain" description="ABC transporter" evidence="5">
    <location>
        <begin position="19"/>
        <end position="127"/>
    </location>
</feature>
<dbReference type="EMBL" id="JAWDIQ010000003">
    <property type="protein sequence ID" value="MDY0409859.1"/>
    <property type="molecule type" value="Genomic_DNA"/>
</dbReference>
<keyword evidence="2" id="KW-0813">Transport</keyword>
<keyword evidence="3" id="KW-0547">Nucleotide-binding</keyword>
<evidence type="ECO:0000313" key="7">
    <source>
        <dbReference type="Proteomes" id="UP001275315"/>
    </source>
</evidence>
<name>A0ABU5CVM1_9BACI</name>
<dbReference type="Proteomes" id="UP001275315">
    <property type="component" value="Unassembled WGS sequence"/>
</dbReference>
<dbReference type="SUPFAM" id="SSF52540">
    <property type="entry name" value="P-loop containing nucleoside triphosphate hydrolases"/>
    <property type="match status" value="1"/>
</dbReference>
<protein>
    <submittedName>
        <fullName evidence="6">ATP-binding cassette domain-containing protein</fullName>
    </submittedName>
</protein>
<evidence type="ECO:0000256" key="1">
    <source>
        <dbReference type="ARBA" id="ARBA00005417"/>
    </source>
</evidence>
<dbReference type="InterPro" id="IPR027417">
    <property type="entry name" value="P-loop_NTPase"/>
</dbReference>
<dbReference type="PANTHER" id="PTHR43776">
    <property type="entry name" value="TRANSPORT ATP-BINDING PROTEIN"/>
    <property type="match status" value="1"/>
</dbReference>
<dbReference type="RefSeq" id="WP_320380713.1">
    <property type="nucleotide sequence ID" value="NZ_JAWDIQ010000003.1"/>
</dbReference>
<keyword evidence="4 6" id="KW-0067">ATP-binding</keyword>
<accession>A0ABU5CVM1</accession>
<proteinExistence type="inferred from homology"/>
<evidence type="ECO:0000256" key="4">
    <source>
        <dbReference type="ARBA" id="ARBA00022840"/>
    </source>
</evidence>
<sequence>MLEAKGISYQYQRKSWLFRHVNLTIRPGEIVGLYGKSGAGKTTMAKIMAGYFKPHEGYVQVDGHVPSNKEVNPVQLIWQHPEKVINPRWRMKEVIAEVGELDPKLLELLGIHHAWLSRRPHELSGGNYSAFVLRVH</sequence>
<evidence type="ECO:0000313" key="6">
    <source>
        <dbReference type="EMBL" id="MDY0409859.1"/>
    </source>
</evidence>
<evidence type="ECO:0000259" key="5">
    <source>
        <dbReference type="Pfam" id="PF00005"/>
    </source>
</evidence>
<dbReference type="Pfam" id="PF00005">
    <property type="entry name" value="ABC_tran"/>
    <property type="match status" value="1"/>
</dbReference>